<dbReference type="Proteomes" id="UP000184268">
    <property type="component" value="Unassembled WGS sequence"/>
</dbReference>
<sequence length="95" mass="10531">MKELLIVGLLAIAVVFMVLAWRSPTRFRQWCAAMGMSDGPLDKAIEQAVSADPELEKRIEALESENEALKSRLAALETIVTDSGFELDQQIRKLG</sequence>
<feature type="coiled-coil region" evidence="1">
    <location>
        <begin position="45"/>
        <end position="79"/>
    </location>
</feature>
<dbReference type="EMBL" id="FQXG01000005">
    <property type="protein sequence ID" value="SHH93395.1"/>
    <property type="molecule type" value="Genomic_DNA"/>
</dbReference>
<protein>
    <recommendedName>
        <fullName evidence="4">Phage shock protein B</fullName>
    </recommendedName>
</protein>
<dbReference type="AlphaFoldDB" id="A0A1M5X0E3"/>
<evidence type="ECO:0008006" key="4">
    <source>
        <dbReference type="Google" id="ProtNLM"/>
    </source>
</evidence>
<keyword evidence="1" id="KW-0175">Coiled coil</keyword>
<gene>
    <name evidence="2" type="ORF">SAMN02745129_3133</name>
</gene>
<evidence type="ECO:0000313" key="2">
    <source>
        <dbReference type="EMBL" id="SHH93395.1"/>
    </source>
</evidence>
<dbReference type="RefSeq" id="WP_067661189.1">
    <property type="nucleotide sequence ID" value="NZ_FQXG01000005.1"/>
</dbReference>
<accession>A0A1M5X0E3</accession>
<name>A0A1M5X0E3_9GAMM</name>
<proteinExistence type="predicted"/>
<evidence type="ECO:0000256" key="1">
    <source>
        <dbReference type="SAM" id="Coils"/>
    </source>
</evidence>
<dbReference type="STRING" id="299255.SAMN02745129_3133"/>
<organism evidence="2 3">
    <name type="scientific">Ferrimonas marina</name>
    <dbReference type="NCBI Taxonomy" id="299255"/>
    <lineage>
        <taxon>Bacteria</taxon>
        <taxon>Pseudomonadati</taxon>
        <taxon>Pseudomonadota</taxon>
        <taxon>Gammaproteobacteria</taxon>
        <taxon>Alteromonadales</taxon>
        <taxon>Ferrimonadaceae</taxon>
        <taxon>Ferrimonas</taxon>
    </lineage>
</organism>
<reference evidence="2 3" key="1">
    <citation type="submission" date="2016-11" db="EMBL/GenBank/DDBJ databases">
        <authorList>
            <person name="Jaros S."/>
            <person name="Januszkiewicz K."/>
            <person name="Wedrychowicz H."/>
        </authorList>
    </citation>
    <scope>NUCLEOTIDE SEQUENCE [LARGE SCALE GENOMIC DNA]</scope>
    <source>
        <strain evidence="2 3">DSM 16917</strain>
    </source>
</reference>
<keyword evidence="3" id="KW-1185">Reference proteome</keyword>
<evidence type="ECO:0000313" key="3">
    <source>
        <dbReference type="Proteomes" id="UP000184268"/>
    </source>
</evidence>